<gene>
    <name evidence="1" type="ORF">MATL_G00257960</name>
</gene>
<evidence type="ECO:0000313" key="2">
    <source>
        <dbReference type="Proteomes" id="UP001046870"/>
    </source>
</evidence>
<dbReference type="EMBL" id="JAFDVH010000024">
    <property type="protein sequence ID" value="KAG7455554.1"/>
    <property type="molecule type" value="Genomic_DNA"/>
</dbReference>
<reference evidence="1" key="1">
    <citation type="submission" date="2021-01" db="EMBL/GenBank/DDBJ databases">
        <authorList>
            <person name="Zahm M."/>
            <person name="Roques C."/>
            <person name="Cabau C."/>
            <person name="Klopp C."/>
            <person name="Donnadieu C."/>
            <person name="Jouanno E."/>
            <person name="Lampietro C."/>
            <person name="Louis A."/>
            <person name="Herpin A."/>
            <person name="Echchiki A."/>
            <person name="Berthelot C."/>
            <person name="Parey E."/>
            <person name="Roest-Crollius H."/>
            <person name="Braasch I."/>
            <person name="Postlethwait J."/>
            <person name="Bobe J."/>
            <person name="Montfort J."/>
            <person name="Bouchez O."/>
            <person name="Begum T."/>
            <person name="Mejri S."/>
            <person name="Adams A."/>
            <person name="Chen W.-J."/>
            <person name="Guiguen Y."/>
        </authorList>
    </citation>
    <scope>NUCLEOTIDE SEQUENCE</scope>
    <source>
        <strain evidence="1">YG-15Mar2019-1</strain>
        <tissue evidence="1">Brain</tissue>
    </source>
</reference>
<comment type="caution">
    <text evidence="1">The sequence shown here is derived from an EMBL/GenBank/DDBJ whole genome shotgun (WGS) entry which is preliminary data.</text>
</comment>
<dbReference type="Proteomes" id="UP001046870">
    <property type="component" value="Chromosome 24"/>
</dbReference>
<organism evidence="1 2">
    <name type="scientific">Megalops atlanticus</name>
    <name type="common">Tarpon</name>
    <name type="synonym">Clupea gigantea</name>
    <dbReference type="NCBI Taxonomy" id="7932"/>
    <lineage>
        <taxon>Eukaryota</taxon>
        <taxon>Metazoa</taxon>
        <taxon>Chordata</taxon>
        <taxon>Craniata</taxon>
        <taxon>Vertebrata</taxon>
        <taxon>Euteleostomi</taxon>
        <taxon>Actinopterygii</taxon>
        <taxon>Neopterygii</taxon>
        <taxon>Teleostei</taxon>
        <taxon>Elopiformes</taxon>
        <taxon>Megalopidae</taxon>
        <taxon>Megalops</taxon>
    </lineage>
</organism>
<protein>
    <submittedName>
        <fullName evidence="1">Uncharacterized protein</fullName>
    </submittedName>
</protein>
<name>A0A9D3SU77_MEGAT</name>
<sequence>MVQQLNIFGKKRKLSRECNIHPNLEVFPIRKLGKQRIREVQVFWTPCHACGKTWPSSWEPNENVQFTNVTI</sequence>
<dbReference type="AlphaFoldDB" id="A0A9D3SU77"/>
<evidence type="ECO:0000313" key="1">
    <source>
        <dbReference type="EMBL" id="KAG7455554.1"/>
    </source>
</evidence>
<dbReference type="OrthoDB" id="10450537at2759"/>
<accession>A0A9D3SU77</accession>
<proteinExistence type="predicted"/>
<keyword evidence="2" id="KW-1185">Reference proteome</keyword>